<proteinExistence type="predicted"/>
<feature type="transmembrane region" description="Helical" evidence="8">
    <location>
        <begin position="33"/>
        <end position="51"/>
    </location>
</feature>
<reference evidence="10 11" key="1">
    <citation type="submission" date="2019-07" db="EMBL/GenBank/DDBJ databases">
        <authorList>
            <person name="Huq M.A."/>
        </authorList>
    </citation>
    <scope>NUCLEOTIDE SEQUENCE [LARGE SCALE GENOMIC DNA]</scope>
    <source>
        <strain evidence="10 11">MAH-3</strain>
    </source>
</reference>
<keyword evidence="5 8" id="KW-1133">Transmembrane helix</keyword>
<evidence type="ECO:0000256" key="6">
    <source>
        <dbReference type="ARBA" id="ARBA00023136"/>
    </source>
</evidence>
<keyword evidence="7" id="KW-0413">Isomerase</keyword>
<keyword evidence="4" id="KW-0125">Carotenoid biosynthesis</keyword>
<comment type="pathway">
    <text evidence="2">Carotenoid biosynthesis.</text>
</comment>
<feature type="domain" description="Lycopene cyclase" evidence="9">
    <location>
        <begin position="128"/>
        <end position="222"/>
    </location>
</feature>
<evidence type="ECO:0000259" key="9">
    <source>
        <dbReference type="Pfam" id="PF18916"/>
    </source>
</evidence>
<dbReference type="Proteomes" id="UP000316008">
    <property type="component" value="Unassembled WGS sequence"/>
</dbReference>
<feature type="transmembrane region" description="Helical" evidence="8">
    <location>
        <begin position="154"/>
        <end position="179"/>
    </location>
</feature>
<evidence type="ECO:0000256" key="2">
    <source>
        <dbReference type="ARBA" id="ARBA00004829"/>
    </source>
</evidence>
<dbReference type="EMBL" id="VLPL01000007">
    <property type="protein sequence ID" value="TSJ41553.1"/>
    <property type="molecule type" value="Genomic_DNA"/>
</dbReference>
<dbReference type="NCBIfam" id="TIGR03462">
    <property type="entry name" value="CarR_dom_SF"/>
    <property type="match status" value="1"/>
</dbReference>
<evidence type="ECO:0000256" key="5">
    <source>
        <dbReference type="ARBA" id="ARBA00022989"/>
    </source>
</evidence>
<feature type="transmembrane region" description="Helical" evidence="8">
    <location>
        <begin position="205"/>
        <end position="222"/>
    </location>
</feature>
<evidence type="ECO:0000256" key="8">
    <source>
        <dbReference type="SAM" id="Phobius"/>
    </source>
</evidence>
<feature type="domain" description="Lycopene cyclase" evidence="9">
    <location>
        <begin position="3"/>
        <end position="94"/>
    </location>
</feature>
<dbReference type="InterPro" id="IPR017825">
    <property type="entry name" value="Lycopene_cyclase_dom"/>
</dbReference>
<feature type="transmembrane region" description="Helical" evidence="8">
    <location>
        <begin position="6"/>
        <end position="21"/>
    </location>
</feature>
<name>A0A556MNP3_9FLAO</name>
<evidence type="ECO:0000313" key="11">
    <source>
        <dbReference type="Proteomes" id="UP000316008"/>
    </source>
</evidence>
<comment type="caution">
    <text evidence="10">The sequence shown here is derived from an EMBL/GenBank/DDBJ whole genome shotgun (WGS) entry which is preliminary data.</text>
</comment>
<evidence type="ECO:0000256" key="1">
    <source>
        <dbReference type="ARBA" id="ARBA00004141"/>
    </source>
</evidence>
<dbReference type="GO" id="GO:0045436">
    <property type="term" value="F:lycopene beta cyclase activity"/>
    <property type="evidence" value="ECO:0007669"/>
    <property type="project" value="UniProtKB-ARBA"/>
</dbReference>
<dbReference type="Pfam" id="PF18916">
    <property type="entry name" value="Lycopene_cyc"/>
    <property type="match status" value="2"/>
</dbReference>
<organism evidence="10 11">
    <name type="scientific">Fluviicola chungangensis</name>
    <dbReference type="NCBI Taxonomy" id="2597671"/>
    <lineage>
        <taxon>Bacteria</taxon>
        <taxon>Pseudomonadati</taxon>
        <taxon>Bacteroidota</taxon>
        <taxon>Flavobacteriia</taxon>
        <taxon>Flavobacteriales</taxon>
        <taxon>Crocinitomicaceae</taxon>
        <taxon>Fluviicola</taxon>
    </lineage>
</organism>
<keyword evidence="6 8" id="KW-0472">Membrane</keyword>
<evidence type="ECO:0000313" key="10">
    <source>
        <dbReference type="EMBL" id="TSJ41553.1"/>
    </source>
</evidence>
<sequence length="234" mass="27734">MSLYFWIISGTIVFPFLLSFDKKIHFYTHWKTIFSAIFLVGMFFLLWDNYFTEHKIWGFNPKYIRGIYLFRLPIEEVLFFLVVPYACMFVYEVIRGYFPDLKLDLLGRAFAFAMVLSGLLLTIFYIRNWYTLTACSLSSLLIIGIHFRAKAKWFNYFALTFLVCLVPFLIVNGILTGFFTDEPIVWYSENHIVGIRIGTIPLEDIYYNLSMLLPIVLIHEVLKQYRVKKLIEKL</sequence>
<feature type="transmembrane region" description="Helical" evidence="8">
    <location>
        <begin position="105"/>
        <end position="123"/>
    </location>
</feature>
<dbReference type="OrthoDB" id="5195186at2"/>
<dbReference type="GO" id="GO:0016117">
    <property type="term" value="P:carotenoid biosynthetic process"/>
    <property type="evidence" value="ECO:0007669"/>
    <property type="project" value="UniProtKB-KW"/>
</dbReference>
<dbReference type="RefSeq" id="WP_144333814.1">
    <property type="nucleotide sequence ID" value="NZ_VLPL01000007.1"/>
</dbReference>
<protein>
    <submittedName>
        <fullName evidence="10">Lycopene cyclase domain-containing protein</fullName>
    </submittedName>
</protein>
<dbReference type="GO" id="GO:0016872">
    <property type="term" value="F:intramolecular lyase activity"/>
    <property type="evidence" value="ECO:0007669"/>
    <property type="project" value="InterPro"/>
</dbReference>
<keyword evidence="3 8" id="KW-0812">Transmembrane</keyword>
<feature type="transmembrane region" description="Helical" evidence="8">
    <location>
        <begin position="77"/>
        <end position="98"/>
    </location>
</feature>
<evidence type="ECO:0000256" key="3">
    <source>
        <dbReference type="ARBA" id="ARBA00022692"/>
    </source>
</evidence>
<dbReference type="AlphaFoldDB" id="A0A556MNP3"/>
<dbReference type="GO" id="GO:0016020">
    <property type="term" value="C:membrane"/>
    <property type="evidence" value="ECO:0007669"/>
    <property type="project" value="UniProtKB-SubCell"/>
</dbReference>
<evidence type="ECO:0000256" key="7">
    <source>
        <dbReference type="ARBA" id="ARBA00023235"/>
    </source>
</evidence>
<accession>A0A556MNP3</accession>
<comment type="subcellular location">
    <subcellularLocation>
        <location evidence="1">Membrane</location>
        <topology evidence="1">Multi-pass membrane protein</topology>
    </subcellularLocation>
</comment>
<gene>
    <name evidence="10" type="ORF">FO442_13900</name>
</gene>
<evidence type="ECO:0000256" key="4">
    <source>
        <dbReference type="ARBA" id="ARBA00022746"/>
    </source>
</evidence>
<keyword evidence="11" id="KW-1185">Reference proteome</keyword>